<dbReference type="InterPro" id="IPR013848">
    <property type="entry name" value="Methylthiotransferase_N"/>
</dbReference>
<dbReference type="CDD" id="cd01335">
    <property type="entry name" value="Radical_SAM"/>
    <property type="match status" value="1"/>
</dbReference>
<dbReference type="EMBL" id="QZJW01000012">
    <property type="protein sequence ID" value="RJO61738.1"/>
    <property type="molecule type" value="Genomic_DNA"/>
</dbReference>
<dbReference type="PROSITE" id="PS51918">
    <property type="entry name" value="RADICAL_SAM"/>
    <property type="match status" value="1"/>
</dbReference>
<comment type="caution">
    <text evidence="10">The sequence shown here is derived from an EMBL/GenBank/DDBJ whole genome shotgun (WGS) entry which is preliminary data.</text>
</comment>
<accession>A0A419DF90</accession>
<keyword evidence="3 10" id="KW-0808">Transferase</keyword>
<gene>
    <name evidence="10" type="primary">mtaB</name>
    <name evidence="10" type="ORF">C4544_01955</name>
</gene>
<dbReference type="GO" id="GO:0035597">
    <property type="term" value="F:tRNA-2-methylthio-N(6)-dimethylallyladenosine(37) synthase activity"/>
    <property type="evidence" value="ECO:0007669"/>
    <property type="project" value="TreeGrafter"/>
</dbReference>
<dbReference type="InterPro" id="IPR006638">
    <property type="entry name" value="Elp3/MiaA/NifB-like_rSAM"/>
</dbReference>
<feature type="domain" description="Radical SAM core" evidence="9">
    <location>
        <begin position="141"/>
        <end position="387"/>
    </location>
</feature>
<dbReference type="PROSITE" id="PS51449">
    <property type="entry name" value="MTTASE_N"/>
    <property type="match status" value="1"/>
</dbReference>
<dbReference type="FunFam" id="3.80.30.20:FF:000001">
    <property type="entry name" value="tRNA-2-methylthio-N(6)-dimethylallyladenosine synthase 2"/>
    <property type="match status" value="1"/>
</dbReference>
<keyword evidence="7" id="KW-0411">Iron-sulfur</keyword>
<dbReference type="InterPro" id="IPR007197">
    <property type="entry name" value="rSAM"/>
</dbReference>
<evidence type="ECO:0000256" key="4">
    <source>
        <dbReference type="ARBA" id="ARBA00022691"/>
    </source>
</evidence>
<dbReference type="Pfam" id="PF04055">
    <property type="entry name" value="Radical_SAM"/>
    <property type="match status" value="1"/>
</dbReference>
<dbReference type="SFLD" id="SFLDG01082">
    <property type="entry name" value="B12-binding_domain_containing"/>
    <property type="match status" value="1"/>
</dbReference>
<evidence type="ECO:0000259" key="9">
    <source>
        <dbReference type="PROSITE" id="PS51918"/>
    </source>
</evidence>
<dbReference type="AlphaFoldDB" id="A0A419DF90"/>
<evidence type="ECO:0000256" key="1">
    <source>
        <dbReference type="ARBA" id="ARBA00001966"/>
    </source>
</evidence>
<organism evidence="10 11">
    <name type="scientific">candidate division WS5 bacterium</name>
    <dbReference type="NCBI Taxonomy" id="2093353"/>
    <lineage>
        <taxon>Bacteria</taxon>
        <taxon>candidate division WS5</taxon>
    </lineage>
</organism>
<evidence type="ECO:0000256" key="2">
    <source>
        <dbReference type="ARBA" id="ARBA00022485"/>
    </source>
</evidence>
<reference evidence="10 11" key="1">
    <citation type="journal article" date="2017" name="ISME J.">
        <title>Energy and carbon metabolisms in a deep terrestrial subsurface fluid microbial community.</title>
        <authorList>
            <person name="Momper L."/>
            <person name="Jungbluth S.P."/>
            <person name="Lee M.D."/>
            <person name="Amend J.P."/>
        </authorList>
    </citation>
    <scope>NUCLEOTIDE SEQUENCE [LARGE SCALE GENOMIC DNA]</scope>
    <source>
        <strain evidence="10">SURF_29</strain>
    </source>
</reference>
<evidence type="ECO:0000313" key="10">
    <source>
        <dbReference type="EMBL" id="RJO61738.1"/>
    </source>
</evidence>
<dbReference type="PANTHER" id="PTHR43020:SF2">
    <property type="entry name" value="MITOCHONDRIAL TRNA METHYLTHIOTRANSFERASE CDK5RAP1"/>
    <property type="match status" value="1"/>
</dbReference>
<dbReference type="InterPro" id="IPR005839">
    <property type="entry name" value="Methylthiotransferase"/>
</dbReference>
<dbReference type="Gene3D" id="3.40.50.12160">
    <property type="entry name" value="Methylthiotransferase, N-terminal domain"/>
    <property type="match status" value="1"/>
</dbReference>
<dbReference type="Pfam" id="PF00919">
    <property type="entry name" value="UPF0004"/>
    <property type="match status" value="1"/>
</dbReference>
<evidence type="ECO:0000256" key="6">
    <source>
        <dbReference type="ARBA" id="ARBA00023004"/>
    </source>
</evidence>
<evidence type="ECO:0000256" key="7">
    <source>
        <dbReference type="ARBA" id="ARBA00023014"/>
    </source>
</evidence>
<dbReference type="Proteomes" id="UP000285655">
    <property type="component" value="Unassembled WGS sequence"/>
</dbReference>
<dbReference type="InterPro" id="IPR006467">
    <property type="entry name" value="MiaB-like_bact"/>
</dbReference>
<comment type="cofactor">
    <cofactor evidence="1">
        <name>[4Fe-4S] cluster</name>
        <dbReference type="ChEBI" id="CHEBI:49883"/>
    </cofactor>
</comment>
<dbReference type="NCBIfam" id="TIGR01579">
    <property type="entry name" value="MiaB-like-C"/>
    <property type="match status" value="1"/>
</dbReference>
<dbReference type="GO" id="GO:0051539">
    <property type="term" value="F:4 iron, 4 sulfur cluster binding"/>
    <property type="evidence" value="ECO:0007669"/>
    <property type="project" value="UniProtKB-KW"/>
</dbReference>
<dbReference type="PANTHER" id="PTHR43020">
    <property type="entry name" value="CDK5 REGULATORY SUBUNIT-ASSOCIATED PROTEIN 1"/>
    <property type="match status" value="1"/>
</dbReference>
<dbReference type="Gene3D" id="3.80.30.20">
    <property type="entry name" value="tm_1862 like domain"/>
    <property type="match status" value="1"/>
</dbReference>
<dbReference type="SMART" id="SM00729">
    <property type="entry name" value="Elp3"/>
    <property type="match status" value="1"/>
</dbReference>
<name>A0A419DF90_9BACT</name>
<keyword evidence="4" id="KW-0949">S-adenosyl-L-methionine</keyword>
<evidence type="ECO:0000313" key="11">
    <source>
        <dbReference type="Proteomes" id="UP000285655"/>
    </source>
</evidence>
<dbReference type="PROSITE" id="PS01278">
    <property type="entry name" value="MTTASE_RADICAL"/>
    <property type="match status" value="1"/>
</dbReference>
<dbReference type="NCBIfam" id="TIGR00089">
    <property type="entry name" value="MiaB/RimO family radical SAM methylthiotransferase"/>
    <property type="match status" value="1"/>
</dbReference>
<dbReference type="InterPro" id="IPR038135">
    <property type="entry name" value="Methylthiotransferase_N_sf"/>
</dbReference>
<dbReference type="InterPro" id="IPR020612">
    <property type="entry name" value="Methylthiotransferase_CS"/>
</dbReference>
<dbReference type="GO" id="GO:0046872">
    <property type="term" value="F:metal ion binding"/>
    <property type="evidence" value="ECO:0007669"/>
    <property type="project" value="UniProtKB-KW"/>
</dbReference>
<protein>
    <submittedName>
        <fullName evidence="10">tRNA (N(6)-L-threonylcarbamoyladenosine(37)-C(2))-methylthiotransferase MtaB</fullName>
    </submittedName>
</protein>
<keyword evidence="5" id="KW-0479">Metal-binding</keyword>
<dbReference type="SUPFAM" id="SSF102114">
    <property type="entry name" value="Radical SAM enzymes"/>
    <property type="match status" value="1"/>
</dbReference>
<proteinExistence type="predicted"/>
<dbReference type="SFLD" id="SFLDG01061">
    <property type="entry name" value="methylthiotransferase"/>
    <property type="match status" value="1"/>
</dbReference>
<keyword evidence="2" id="KW-0004">4Fe-4S</keyword>
<dbReference type="GO" id="GO:0005829">
    <property type="term" value="C:cytosol"/>
    <property type="evidence" value="ECO:0007669"/>
    <property type="project" value="TreeGrafter"/>
</dbReference>
<dbReference type="InterPro" id="IPR058240">
    <property type="entry name" value="rSAM_sf"/>
</dbReference>
<evidence type="ECO:0000256" key="5">
    <source>
        <dbReference type="ARBA" id="ARBA00022723"/>
    </source>
</evidence>
<evidence type="ECO:0000259" key="8">
    <source>
        <dbReference type="PROSITE" id="PS51449"/>
    </source>
</evidence>
<evidence type="ECO:0000256" key="3">
    <source>
        <dbReference type="ARBA" id="ARBA00022679"/>
    </source>
</evidence>
<feature type="domain" description="MTTase N-terminal" evidence="8">
    <location>
        <begin position="1"/>
        <end position="107"/>
    </location>
</feature>
<dbReference type="SFLD" id="SFLDS00029">
    <property type="entry name" value="Radical_SAM"/>
    <property type="match status" value="1"/>
</dbReference>
<dbReference type="InterPro" id="IPR023404">
    <property type="entry name" value="rSAM_horseshoe"/>
</dbReference>
<keyword evidence="6" id="KW-0408">Iron</keyword>
<sequence>MKIFFITLGCRLNQAETEVLRIEASSKGFQLAKDEKSADIFIINSCSVTDKAQRDTEKLLKKLSGKYPGKELVITGCGARDEHKKYAVVVKNEEKGDLFSIFTNIPSCHSEWSEAEPRNPLKNNCIQDRERDSSALVGMTRGSRTRLMVKVQDGCNNFCSYCSVPYLRGREKSRKTEDIIKELQEAEKRGYKEVILCGVNIGRYSCLTRLNPVQGSTLQSKTLQSKKMNLVGLIQLILSETDIPRIRLSSINPDDFSDDLVDLWAKNDRLCPHFHISLQSGSDAVLKRMGRRYDTRQYSKLIAKLRKKIPEVQITTDIIVGFPGETQSEFQETVNFVKKTGFLKVHVFRYSPREGTRAAKMPDQISEKIKKERAIKLQKLEAEIRQEILRDYIGKEAEVLFEQGKNGHYSGFTSNYIKVLKKSQKDLTNQIIKLKIKAQDRDYLT</sequence>